<name>A0ABR3VUI5_9PEZI</name>
<keyword evidence="5" id="KW-1185">Reference proteome</keyword>
<comment type="similarity">
    <text evidence="1">Belongs to the CBF/MAK21 family.</text>
</comment>
<sequence>MPGSTLEASLKRKRREAPEDSKKRRKSSSPETDETDIDDTEQSRILLLEKSILESKKNYNNIVTLIEILANREENANAAIVAAVALCRVFVRLLAQGNLSKKKDASEKDKTVTRWLRDRLVEYKRSIVAALAEEDTASTALTLSMRVLKAEAEHMHGNAEYYFPGAFLAEIITALIQTVADQNVRNEFVEKFANSYDDLRFYTFKTIREIIIRSNTSLSEESLDNLFNILAAIDRAPTSKDGLENFYVEAPKQKSHSLFSLSQHKKQAQEAWLTFLRLGLTKDQKKKILSIMSTSVAPWFTKPELLMDFLTDCYNSGGSISLLALSGVFYLIQERNLDYPSFYTKLYSLLDADILHSKHRSRFFRLLDTFLASSHLPAVLVASFIKRLSRLALNAPPSAIVAIVPWIYNLMRKHPLCTFMMHRVPRTQEERDELENEGLEDPFVPGEPDPMETGAIDSCLWEIVQLQSHYHPNVATIAKIISEQFTKQFYNLEDFLDHSYGSLLDAEMTKEIKKAPVIEYMIPKRIFYPAESGSGERESLLVELWDFGPQ</sequence>
<evidence type="ECO:0000259" key="3">
    <source>
        <dbReference type="Pfam" id="PF03914"/>
    </source>
</evidence>
<evidence type="ECO:0000313" key="5">
    <source>
        <dbReference type="Proteomes" id="UP001586593"/>
    </source>
</evidence>
<dbReference type="PANTHER" id="PTHR12455:SF0">
    <property type="entry name" value="NUCLEOLAR COMPLEX PROTEIN 4 HOMOLOG"/>
    <property type="match status" value="1"/>
</dbReference>
<reference evidence="4 5" key="1">
    <citation type="journal article" date="2024" name="Commun. Biol.">
        <title>Comparative genomic analysis of thermophilic fungi reveals convergent evolutionary adaptations and gene losses.</title>
        <authorList>
            <person name="Steindorff A.S."/>
            <person name="Aguilar-Pontes M.V."/>
            <person name="Robinson A.J."/>
            <person name="Andreopoulos B."/>
            <person name="LaButti K."/>
            <person name="Kuo A."/>
            <person name="Mondo S."/>
            <person name="Riley R."/>
            <person name="Otillar R."/>
            <person name="Haridas S."/>
            <person name="Lipzen A."/>
            <person name="Grimwood J."/>
            <person name="Schmutz J."/>
            <person name="Clum A."/>
            <person name="Reid I.D."/>
            <person name="Moisan M.C."/>
            <person name="Butler G."/>
            <person name="Nguyen T.T.M."/>
            <person name="Dewar K."/>
            <person name="Conant G."/>
            <person name="Drula E."/>
            <person name="Henrissat B."/>
            <person name="Hansel C."/>
            <person name="Singer S."/>
            <person name="Hutchinson M.I."/>
            <person name="de Vries R.P."/>
            <person name="Natvig D.O."/>
            <person name="Powell A.J."/>
            <person name="Tsang A."/>
            <person name="Grigoriev I.V."/>
        </authorList>
    </citation>
    <scope>NUCLEOTIDE SEQUENCE [LARGE SCALE GENOMIC DNA]</scope>
    <source>
        <strain evidence="4 5">ATCC 24622</strain>
    </source>
</reference>
<feature type="domain" description="CCAAT-binding factor" evidence="3">
    <location>
        <begin position="321"/>
        <end position="478"/>
    </location>
</feature>
<evidence type="ECO:0000256" key="2">
    <source>
        <dbReference type="SAM" id="MobiDB-lite"/>
    </source>
</evidence>
<proteinExistence type="inferred from homology"/>
<dbReference type="Pfam" id="PF03914">
    <property type="entry name" value="CBF"/>
    <property type="match status" value="1"/>
</dbReference>
<evidence type="ECO:0000313" key="4">
    <source>
        <dbReference type="EMBL" id="KAL1845276.1"/>
    </source>
</evidence>
<dbReference type="InterPro" id="IPR027193">
    <property type="entry name" value="Noc4"/>
</dbReference>
<accession>A0ABR3VUI5</accession>
<comment type="caution">
    <text evidence="4">The sequence shown here is derived from an EMBL/GenBank/DDBJ whole genome shotgun (WGS) entry which is preliminary data.</text>
</comment>
<organism evidence="4 5">
    <name type="scientific">Phialemonium thermophilum</name>
    <dbReference type="NCBI Taxonomy" id="223376"/>
    <lineage>
        <taxon>Eukaryota</taxon>
        <taxon>Fungi</taxon>
        <taxon>Dikarya</taxon>
        <taxon>Ascomycota</taxon>
        <taxon>Pezizomycotina</taxon>
        <taxon>Sordariomycetes</taxon>
        <taxon>Sordariomycetidae</taxon>
        <taxon>Cephalothecales</taxon>
        <taxon>Cephalothecaceae</taxon>
        <taxon>Phialemonium</taxon>
    </lineage>
</organism>
<dbReference type="Proteomes" id="UP001586593">
    <property type="component" value="Unassembled WGS sequence"/>
</dbReference>
<evidence type="ECO:0000256" key="1">
    <source>
        <dbReference type="ARBA" id="ARBA00007797"/>
    </source>
</evidence>
<gene>
    <name evidence="4" type="ORF">VTK73DRAFT_753</name>
</gene>
<dbReference type="EMBL" id="JAZHXJ010001166">
    <property type="protein sequence ID" value="KAL1845276.1"/>
    <property type="molecule type" value="Genomic_DNA"/>
</dbReference>
<protein>
    <recommendedName>
        <fullName evidence="3">CCAAT-binding factor domain-containing protein</fullName>
    </recommendedName>
</protein>
<dbReference type="InterPro" id="IPR005612">
    <property type="entry name" value="CCAAT-binding_factor"/>
</dbReference>
<dbReference type="PANTHER" id="PTHR12455">
    <property type="entry name" value="NUCLEOLAR COMPLEX PROTEIN 4"/>
    <property type="match status" value="1"/>
</dbReference>
<feature type="region of interest" description="Disordered" evidence="2">
    <location>
        <begin position="1"/>
        <end position="39"/>
    </location>
</feature>